<dbReference type="AlphaFoldDB" id="A0A5B7K667"/>
<name>A0A5B7K667_PORTR</name>
<evidence type="ECO:0000313" key="2">
    <source>
        <dbReference type="Proteomes" id="UP000324222"/>
    </source>
</evidence>
<gene>
    <name evidence="1" type="ORF">E2C01_099701</name>
</gene>
<comment type="caution">
    <text evidence="1">The sequence shown here is derived from an EMBL/GenBank/DDBJ whole genome shotgun (WGS) entry which is preliminary data.</text>
</comment>
<dbReference type="Proteomes" id="UP000324222">
    <property type="component" value="Unassembled WGS sequence"/>
</dbReference>
<reference evidence="1 2" key="1">
    <citation type="submission" date="2019-05" db="EMBL/GenBank/DDBJ databases">
        <title>Another draft genome of Portunus trituberculatus and its Hox gene families provides insights of decapod evolution.</title>
        <authorList>
            <person name="Jeong J.-H."/>
            <person name="Song I."/>
            <person name="Kim S."/>
            <person name="Choi T."/>
            <person name="Kim D."/>
            <person name="Ryu S."/>
            <person name="Kim W."/>
        </authorList>
    </citation>
    <scope>NUCLEOTIDE SEQUENCE [LARGE SCALE GENOMIC DNA]</scope>
    <source>
        <tissue evidence="1">Muscle</tissue>
    </source>
</reference>
<proteinExistence type="predicted"/>
<keyword evidence="2" id="KW-1185">Reference proteome</keyword>
<protein>
    <submittedName>
        <fullName evidence="1">Uncharacterized protein</fullName>
    </submittedName>
</protein>
<accession>A0A5B7K667</accession>
<sequence>MHPPLPVTMIEIATVRLWPPSPSLPPE</sequence>
<dbReference type="EMBL" id="VSRR010139157">
    <property type="protein sequence ID" value="MPD04033.1"/>
    <property type="molecule type" value="Genomic_DNA"/>
</dbReference>
<evidence type="ECO:0000313" key="1">
    <source>
        <dbReference type="EMBL" id="MPD04033.1"/>
    </source>
</evidence>
<organism evidence="1 2">
    <name type="scientific">Portunus trituberculatus</name>
    <name type="common">Swimming crab</name>
    <name type="synonym">Neptunus trituberculatus</name>
    <dbReference type="NCBI Taxonomy" id="210409"/>
    <lineage>
        <taxon>Eukaryota</taxon>
        <taxon>Metazoa</taxon>
        <taxon>Ecdysozoa</taxon>
        <taxon>Arthropoda</taxon>
        <taxon>Crustacea</taxon>
        <taxon>Multicrustacea</taxon>
        <taxon>Malacostraca</taxon>
        <taxon>Eumalacostraca</taxon>
        <taxon>Eucarida</taxon>
        <taxon>Decapoda</taxon>
        <taxon>Pleocyemata</taxon>
        <taxon>Brachyura</taxon>
        <taxon>Eubrachyura</taxon>
        <taxon>Portunoidea</taxon>
        <taxon>Portunidae</taxon>
        <taxon>Portuninae</taxon>
        <taxon>Portunus</taxon>
    </lineage>
</organism>